<organism evidence="3">
    <name type="scientific">freshwater metagenome</name>
    <dbReference type="NCBI Taxonomy" id="449393"/>
    <lineage>
        <taxon>unclassified sequences</taxon>
        <taxon>metagenomes</taxon>
        <taxon>ecological metagenomes</taxon>
    </lineage>
</organism>
<dbReference type="NCBIfam" id="TIGR00172">
    <property type="entry name" value="maf"/>
    <property type="match status" value="1"/>
</dbReference>
<protein>
    <submittedName>
        <fullName evidence="3">Unannotated protein</fullName>
    </submittedName>
</protein>
<dbReference type="PANTHER" id="PTHR43213:SF5">
    <property type="entry name" value="BIFUNCTIONAL DTTP_UTP PYROPHOSPHATASE_METHYLTRANSFERASE PROTEIN-RELATED"/>
    <property type="match status" value="1"/>
</dbReference>
<keyword evidence="2" id="KW-0378">Hydrolase</keyword>
<dbReference type="AlphaFoldDB" id="A0A6J6IHU9"/>
<sequence>MTRLVLASSSPARLALLRSSGIKPEVVLPEADEPALAAAAKIDNPDLGAEQLVGLLAKAKAESVLSNISTNGALILGGDSALEFRGEILGKPHEPEVAINRWRQLSGNSGVLHSGHYLIDNRDPANPVGSLMVSSTKVYFSTLSEQEIEDYVATGEPLKVAGAFTIDGLGGAFIDRIEGDSHTVVGLSLKVLRQLASGFGVHYPSFWR</sequence>
<dbReference type="GO" id="GO:0047429">
    <property type="term" value="F:nucleoside triphosphate diphosphatase activity"/>
    <property type="evidence" value="ECO:0007669"/>
    <property type="project" value="InterPro"/>
</dbReference>
<evidence type="ECO:0000256" key="2">
    <source>
        <dbReference type="ARBA" id="ARBA00022801"/>
    </source>
</evidence>
<dbReference type="Pfam" id="PF02545">
    <property type="entry name" value="Maf"/>
    <property type="match status" value="1"/>
</dbReference>
<gene>
    <name evidence="3" type="ORF">UFOPK2032_00087</name>
</gene>
<accession>A0A6J6IHU9</accession>
<comment type="cofactor">
    <cofactor evidence="1">
        <name>a divalent metal cation</name>
        <dbReference type="ChEBI" id="CHEBI:60240"/>
    </cofactor>
</comment>
<evidence type="ECO:0000256" key="1">
    <source>
        <dbReference type="ARBA" id="ARBA00001968"/>
    </source>
</evidence>
<dbReference type="InterPro" id="IPR029001">
    <property type="entry name" value="ITPase-like_fam"/>
</dbReference>
<evidence type="ECO:0000313" key="3">
    <source>
        <dbReference type="EMBL" id="CAB4624054.1"/>
    </source>
</evidence>
<dbReference type="Gene3D" id="3.90.950.10">
    <property type="match status" value="1"/>
</dbReference>
<dbReference type="SUPFAM" id="SSF52972">
    <property type="entry name" value="ITPase-like"/>
    <property type="match status" value="1"/>
</dbReference>
<dbReference type="EMBL" id="CAEZVM010000002">
    <property type="protein sequence ID" value="CAB4624054.1"/>
    <property type="molecule type" value="Genomic_DNA"/>
</dbReference>
<name>A0A6J6IHU9_9ZZZZ</name>
<dbReference type="PIRSF" id="PIRSF006305">
    <property type="entry name" value="Maf"/>
    <property type="match status" value="1"/>
</dbReference>
<dbReference type="CDD" id="cd00555">
    <property type="entry name" value="Maf"/>
    <property type="match status" value="1"/>
</dbReference>
<proteinExistence type="inferred from homology"/>
<dbReference type="HAMAP" id="MF_00528">
    <property type="entry name" value="Maf"/>
    <property type="match status" value="1"/>
</dbReference>
<dbReference type="PANTHER" id="PTHR43213">
    <property type="entry name" value="BIFUNCTIONAL DTTP/UTP PYROPHOSPHATASE/METHYLTRANSFERASE PROTEIN-RELATED"/>
    <property type="match status" value="1"/>
</dbReference>
<reference evidence="3" key="1">
    <citation type="submission" date="2020-05" db="EMBL/GenBank/DDBJ databases">
        <authorList>
            <person name="Chiriac C."/>
            <person name="Salcher M."/>
            <person name="Ghai R."/>
            <person name="Kavagutti S V."/>
        </authorList>
    </citation>
    <scope>NUCLEOTIDE SEQUENCE</scope>
</reference>
<dbReference type="InterPro" id="IPR003697">
    <property type="entry name" value="Maf-like"/>
</dbReference>